<proteinExistence type="predicted"/>
<organism evidence="1 2">
    <name type="scientific">Vaccinium darrowii</name>
    <dbReference type="NCBI Taxonomy" id="229202"/>
    <lineage>
        <taxon>Eukaryota</taxon>
        <taxon>Viridiplantae</taxon>
        <taxon>Streptophyta</taxon>
        <taxon>Embryophyta</taxon>
        <taxon>Tracheophyta</taxon>
        <taxon>Spermatophyta</taxon>
        <taxon>Magnoliopsida</taxon>
        <taxon>eudicotyledons</taxon>
        <taxon>Gunneridae</taxon>
        <taxon>Pentapetalae</taxon>
        <taxon>asterids</taxon>
        <taxon>Ericales</taxon>
        <taxon>Ericaceae</taxon>
        <taxon>Vaccinioideae</taxon>
        <taxon>Vaccinieae</taxon>
        <taxon>Vaccinium</taxon>
    </lineage>
</organism>
<protein>
    <submittedName>
        <fullName evidence="1">Uncharacterized protein</fullName>
    </submittedName>
</protein>
<comment type="caution">
    <text evidence="1">The sequence shown here is derived from an EMBL/GenBank/DDBJ whole genome shotgun (WGS) entry which is preliminary data.</text>
</comment>
<dbReference type="Proteomes" id="UP000828048">
    <property type="component" value="Chromosome 2"/>
</dbReference>
<gene>
    <name evidence="1" type="ORF">Vadar_011289</name>
</gene>
<accession>A0ACB7WZT8</accession>
<dbReference type="EMBL" id="CM037152">
    <property type="protein sequence ID" value="KAH7833943.1"/>
    <property type="molecule type" value="Genomic_DNA"/>
</dbReference>
<reference evidence="1 2" key="1">
    <citation type="journal article" date="2021" name="Hortic Res">
        <title>High-quality reference genome and annotation aids understanding of berry development for evergreen blueberry (Vaccinium darrowii).</title>
        <authorList>
            <person name="Yu J."/>
            <person name="Hulse-Kemp A.M."/>
            <person name="Babiker E."/>
            <person name="Staton M."/>
        </authorList>
    </citation>
    <scope>NUCLEOTIDE SEQUENCE [LARGE SCALE GENOMIC DNA]</scope>
    <source>
        <strain evidence="2">cv. NJ 8807/NJ 8810</strain>
        <tissue evidence="1">Young leaf</tissue>
    </source>
</reference>
<evidence type="ECO:0000313" key="1">
    <source>
        <dbReference type="EMBL" id="KAH7833943.1"/>
    </source>
</evidence>
<keyword evidence="2" id="KW-1185">Reference proteome</keyword>
<sequence length="91" mass="10457">MRGWIKLKTVIIVPDNGLYTQREGTEMALMCYGGNKLQQKLDSISFVSINKLARAHTSVFNNFKEENETKDLNPRAQKDHWSLQKGESNMI</sequence>
<name>A0ACB7WZT8_9ERIC</name>
<evidence type="ECO:0000313" key="2">
    <source>
        <dbReference type="Proteomes" id="UP000828048"/>
    </source>
</evidence>